<evidence type="ECO:0000313" key="3">
    <source>
        <dbReference type="EMBL" id="WGH92040.1"/>
    </source>
</evidence>
<keyword evidence="4" id="KW-1185">Reference proteome</keyword>
<dbReference type="GO" id="GO:0016491">
    <property type="term" value="F:oxidoreductase activity"/>
    <property type="evidence" value="ECO:0007669"/>
    <property type="project" value="InterPro"/>
</dbReference>
<feature type="transmembrane region" description="Helical" evidence="1">
    <location>
        <begin position="350"/>
        <end position="368"/>
    </location>
</feature>
<dbReference type="EMBL" id="CP122566">
    <property type="protein sequence ID" value="WGH92040.1"/>
    <property type="molecule type" value="Genomic_DNA"/>
</dbReference>
<name>A0AAJ6DAY7_9MICC</name>
<keyword evidence="1" id="KW-0812">Transmembrane</keyword>
<dbReference type="PANTHER" id="PTHR43364:SF1">
    <property type="entry name" value="OXIDOREDUCTASE YDHF"/>
    <property type="match status" value="1"/>
</dbReference>
<dbReference type="Pfam" id="PF00248">
    <property type="entry name" value="Aldo_ket_red"/>
    <property type="match status" value="1"/>
</dbReference>
<evidence type="ECO:0000313" key="4">
    <source>
        <dbReference type="Proteomes" id="UP001224674"/>
    </source>
</evidence>
<keyword evidence="1" id="KW-1133">Transmembrane helix</keyword>
<evidence type="ECO:0000259" key="2">
    <source>
        <dbReference type="Pfam" id="PF00248"/>
    </source>
</evidence>
<dbReference type="Gene3D" id="3.20.20.100">
    <property type="entry name" value="NADP-dependent oxidoreductase domain"/>
    <property type="match status" value="1"/>
</dbReference>
<dbReference type="PROSITE" id="PS00062">
    <property type="entry name" value="ALDOKETO_REDUCTASE_2"/>
    <property type="match status" value="1"/>
</dbReference>
<dbReference type="PANTHER" id="PTHR43364">
    <property type="entry name" value="NADH-SPECIFIC METHYLGLYOXAL REDUCTASE-RELATED"/>
    <property type="match status" value="1"/>
</dbReference>
<dbReference type="SUPFAM" id="SSF51430">
    <property type="entry name" value="NAD(P)-linked oxidoreductase"/>
    <property type="match status" value="1"/>
</dbReference>
<organism evidence="3 4">
    <name type="scientific">Auritidibacter ignavus</name>
    <dbReference type="NCBI Taxonomy" id="678932"/>
    <lineage>
        <taxon>Bacteria</taxon>
        <taxon>Bacillati</taxon>
        <taxon>Actinomycetota</taxon>
        <taxon>Actinomycetes</taxon>
        <taxon>Micrococcales</taxon>
        <taxon>Micrococcaceae</taxon>
        <taxon>Auritidibacter</taxon>
    </lineage>
</organism>
<sequence length="438" mass="47604">MSKQASIMLGTMEWDDPVRAREILSRWVQAHQQPGSAVFDHQLWVDTADIYRRGRAETALGWLLVEQPEWREQLQVQTKIGVVAGTDETPTCYNNSGDHIRAGLERCLQHLGVDTIDRVLIHRPDPRTSLRDTALALVGAHRQKITRQVGVSNFSAPRLEAFNQVLAEASQGTLTISAHQVQASLTVPDVLGAVVDPNRYPGWMGVIEHRDTLGIEIQAYSPLSGGAVFQRAGGARIAEELSARIGAVATGWLMAAGSVASAMNSSIAVNGEVAIGENGHMYETLDLQSGNLLIGLGVILAIAGLAVSAHAAWRKRRYRAIDTGKTMAFEGADARVEGPEGRIDARFETWAGLGLVVIGAGLLIWGLVTNANTNRVITNNVTTKYPEVVEVEPNRWIGYALDATLVYEDGREESGVRIIFDEHTGEPHISGETDENQQ</sequence>
<dbReference type="AlphaFoldDB" id="A0AAJ6DAY7"/>
<dbReference type="InterPro" id="IPR023210">
    <property type="entry name" value="NADP_OxRdtase_dom"/>
</dbReference>
<dbReference type="RefSeq" id="WP_110099435.1">
    <property type="nucleotide sequence ID" value="NZ_CP122561.1"/>
</dbReference>
<proteinExistence type="predicted"/>
<feature type="domain" description="NADP-dependent oxidoreductase" evidence="2">
    <location>
        <begin position="7"/>
        <end position="231"/>
    </location>
</feature>
<dbReference type="InterPro" id="IPR036812">
    <property type="entry name" value="NAD(P)_OxRdtase_dom_sf"/>
</dbReference>
<reference evidence="3 4" key="1">
    <citation type="submission" date="2023-03" db="EMBL/GenBank/DDBJ databases">
        <title>Complete genome sequences of several Auritidibacter ignavus strains isolated from ear infections.</title>
        <authorList>
            <person name="Baehr T."/>
            <person name="Baumhoegger A.M."/>
        </authorList>
    </citation>
    <scope>NUCLEOTIDE SEQUENCE [LARGE SCALE GENOMIC DNA]</scope>
    <source>
        <strain evidence="3 4">BABAE-6</strain>
    </source>
</reference>
<dbReference type="InterPro" id="IPR018170">
    <property type="entry name" value="Aldo/ket_reductase_CS"/>
</dbReference>
<gene>
    <name evidence="3" type="ORF">QDX21_06720</name>
</gene>
<protein>
    <submittedName>
        <fullName evidence="3">Aldo/keto reductase</fullName>
    </submittedName>
</protein>
<evidence type="ECO:0000256" key="1">
    <source>
        <dbReference type="SAM" id="Phobius"/>
    </source>
</evidence>
<accession>A0AAJ6DAY7</accession>
<keyword evidence="1" id="KW-0472">Membrane</keyword>
<dbReference type="InterPro" id="IPR050523">
    <property type="entry name" value="AKR_Detox_Biosynth"/>
</dbReference>
<dbReference type="GO" id="GO:0005829">
    <property type="term" value="C:cytosol"/>
    <property type="evidence" value="ECO:0007669"/>
    <property type="project" value="TreeGrafter"/>
</dbReference>
<feature type="transmembrane region" description="Helical" evidence="1">
    <location>
        <begin position="292"/>
        <end position="313"/>
    </location>
</feature>
<dbReference type="Proteomes" id="UP001224674">
    <property type="component" value="Chromosome"/>
</dbReference>